<feature type="domain" description="EamA" evidence="3">
    <location>
        <begin position="149"/>
        <end position="277"/>
    </location>
</feature>
<keyword evidence="2" id="KW-0812">Transmembrane</keyword>
<name>A0ABN1EK09_9PROT</name>
<feature type="transmembrane region" description="Helical" evidence="2">
    <location>
        <begin position="94"/>
        <end position="112"/>
    </location>
</feature>
<dbReference type="RefSeq" id="WP_343893280.1">
    <property type="nucleotide sequence ID" value="NZ_BAAAFZ010000004.1"/>
</dbReference>
<keyword evidence="2" id="KW-0472">Membrane</keyword>
<accession>A0ABN1EK09</accession>
<evidence type="ECO:0000256" key="2">
    <source>
        <dbReference type="SAM" id="Phobius"/>
    </source>
</evidence>
<dbReference type="SUPFAM" id="SSF103481">
    <property type="entry name" value="Multidrug resistance efflux transporter EmrE"/>
    <property type="match status" value="2"/>
</dbReference>
<dbReference type="PANTHER" id="PTHR22911:SF103">
    <property type="entry name" value="BLR2811 PROTEIN"/>
    <property type="match status" value="1"/>
</dbReference>
<organism evidence="4 5">
    <name type="scientific">Craurococcus roseus</name>
    <dbReference type="NCBI Taxonomy" id="77585"/>
    <lineage>
        <taxon>Bacteria</taxon>
        <taxon>Pseudomonadati</taxon>
        <taxon>Pseudomonadota</taxon>
        <taxon>Alphaproteobacteria</taxon>
        <taxon>Acetobacterales</taxon>
        <taxon>Acetobacteraceae</taxon>
        <taxon>Craurococcus</taxon>
    </lineage>
</organism>
<feature type="transmembrane region" description="Helical" evidence="2">
    <location>
        <begin position="148"/>
        <end position="168"/>
    </location>
</feature>
<dbReference type="InterPro" id="IPR037185">
    <property type="entry name" value="EmrE-like"/>
</dbReference>
<keyword evidence="2" id="KW-1133">Transmembrane helix</keyword>
<feature type="region of interest" description="Disordered" evidence="1">
    <location>
        <begin position="284"/>
        <end position="326"/>
    </location>
</feature>
<evidence type="ECO:0000256" key="1">
    <source>
        <dbReference type="SAM" id="MobiDB-lite"/>
    </source>
</evidence>
<evidence type="ECO:0000313" key="4">
    <source>
        <dbReference type="EMBL" id="GAA0567692.1"/>
    </source>
</evidence>
<feature type="transmembrane region" description="Helical" evidence="2">
    <location>
        <begin position="180"/>
        <end position="197"/>
    </location>
</feature>
<evidence type="ECO:0000313" key="5">
    <source>
        <dbReference type="Proteomes" id="UP001501588"/>
    </source>
</evidence>
<dbReference type="Proteomes" id="UP001501588">
    <property type="component" value="Unassembled WGS sequence"/>
</dbReference>
<comment type="caution">
    <text evidence="4">The sequence shown here is derived from an EMBL/GenBank/DDBJ whole genome shotgun (WGS) entry which is preliminary data.</text>
</comment>
<dbReference type="PANTHER" id="PTHR22911">
    <property type="entry name" value="ACYL-MALONYL CONDENSING ENZYME-RELATED"/>
    <property type="match status" value="1"/>
</dbReference>
<reference evidence="4 5" key="1">
    <citation type="journal article" date="2019" name="Int. J. Syst. Evol. Microbiol.">
        <title>The Global Catalogue of Microorganisms (GCM) 10K type strain sequencing project: providing services to taxonomists for standard genome sequencing and annotation.</title>
        <authorList>
            <consortium name="The Broad Institute Genomics Platform"/>
            <consortium name="The Broad Institute Genome Sequencing Center for Infectious Disease"/>
            <person name="Wu L."/>
            <person name="Ma J."/>
        </authorList>
    </citation>
    <scope>NUCLEOTIDE SEQUENCE [LARGE SCALE GENOMIC DNA]</scope>
    <source>
        <strain evidence="4 5">JCM 9933</strain>
    </source>
</reference>
<gene>
    <name evidence="4" type="ORF">GCM10009416_02160</name>
</gene>
<feature type="domain" description="EamA" evidence="3">
    <location>
        <begin position="3"/>
        <end position="135"/>
    </location>
</feature>
<feature type="transmembrane region" description="Helical" evidence="2">
    <location>
        <begin position="263"/>
        <end position="282"/>
    </location>
</feature>
<feature type="transmembrane region" description="Helical" evidence="2">
    <location>
        <begin position="35"/>
        <end position="55"/>
    </location>
</feature>
<protein>
    <recommendedName>
        <fullName evidence="3">EamA domain-containing protein</fullName>
    </recommendedName>
</protein>
<evidence type="ECO:0000259" key="3">
    <source>
        <dbReference type="Pfam" id="PF00892"/>
    </source>
</evidence>
<feature type="transmembrane region" description="Helical" evidence="2">
    <location>
        <begin position="240"/>
        <end position="257"/>
    </location>
</feature>
<dbReference type="InterPro" id="IPR000620">
    <property type="entry name" value="EamA_dom"/>
</dbReference>
<dbReference type="EMBL" id="BAAAFZ010000004">
    <property type="protein sequence ID" value="GAA0567692.1"/>
    <property type="molecule type" value="Genomic_DNA"/>
</dbReference>
<feature type="transmembrane region" description="Helical" evidence="2">
    <location>
        <begin position="119"/>
        <end position="136"/>
    </location>
</feature>
<dbReference type="Pfam" id="PF00892">
    <property type="entry name" value="EamA"/>
    <property type="match status" value="2"/>
</dbReference>
<keyword evidence="5" id="KW-1185">Reference proteome</keyword>
<proteinExistence type="predicted"/>
<sequence>MRGPALLLAGVVLFALLDANSKLLSGEYGLGQVVSIRYAVLLALLLAARAVWRGAGGPVATARPGPHLLRASSMMVSAACFFLAFQRLPLAEGYLVFFTSPFMTLALAALVLGERVPAAAWRWCALGFAGVVLAVLPRLGGGGGEAEALGYLSVLVGTLAFAVTQTVNRGLRGEPGAARILFWPSLLGLLIYGPLAARDWVEPPPLDLAMLAANGVFAGAAVAATAAAFRHADAARLGPWGFAALPVSFLMDLAIWGHRPDPAMLAGAAVVVLSCVMSERAARQRPRREWRDSVGGQGIPGGKRWLPSAPKGSGAAERTAESGKAP</sequence>
<feature type="transmembrane region" description="Helical" evidence="2">
    <location>
        <begin position="209"/>
        <end position="228"/>
    </location>
</feature>